<feature type="domain" description="Carrier" evidence="5">
    <location>
        <begin position="1278"/>
        <end position="1353"/>
    </location>
</feature>
<feature type="region of interest" description="Disordered" evidence="4">
    <location>
        <begin position="1252"/>
        <end position="1275"/>
    </location>
</feature>
<name>A0ABN3IRH9_9ACTN</name>
<evidence type="ECO:0000259" key="5">
    <source>
        <dbReference type="PROSITE" id="PS50075"/>
    </source>
</evidence>
<dbReference type="InterPro" id="IPR016035">
    <property type="entry name" value="Acyl_Trfase/lysoPLipase"/>
</dbReference>
<dbReference type="Pfam" id="PF16197">
    <property type="entry name" value="KAsynt_C_assoc"/>
    <property type="match status" value="1"/>
</dbReference>
<dbReference type="PRINTS" id="PR01397">
    <property type="entry name" value="DHBDHDRGNASE"/>
</dbReference>
<dbReference type="InterPro" id="IPR050091">
    <property type="entry name" value="PKS_NRPS_Biosynth_Enz"/>
</dbReference>
<dbReference type="InterPro" id="IPR009081">
    <property type="entry name" value="PP-bd_ACP"/>
</dbReference>
<dbReference type="InterPro" id="IPR036291">
    <property type="entry name" value="NAD(P)-bd_dom_sf"/>
</dbReference>
<proteinExistence type="predicted"/>
<evidence type="ECO:0000313" key="8">
    <source>
        <dbReference type="Proteomes" id="UP001501231"/>
    </source>
</evidence>
<dbReference type="InterPro" id="IPR029058">
    <property type="entry name" value="AB_hydrolase_fold"/>
</dbReference>
<dbReference type="Pfam" id="PF08659">
    <property type="entry name" value="KR"/>
    <property type="match status" value="1"/>
</dbReference>
<dbReference type="Gene3D" id="3.40.50.720">
    <property type="entry name" value="NAD(P)-binding Rossmann-like Domain"/>
    <property type="match status" value="1"/>
</dbReference>
<dbReference type="InterPro" id="IPR036736">
    <property type="entry name" value="ACP-like_sf"/>
</dbReference>
<dbReference type="InterPro" id="IPR014031">
    <property type="entry name" value="Ketoacyl_synth_C"/>
</dbReference>
<dbReference type="PANTHER" id="PTHR43775">
    <property type="entry name" value="FATTY ACID SYNTHASE"/>
    <property type="match status" value="1"/>
</dbReference>
<dbReference type="InterPro" id="IPR032821">
    <property type="entry name" value="PKS_assoc"/>
</dbReference>
<dbReference type="SMART" id="SM00825">
    <property type="entry name" value="PKS_KS"/>
    <property type="match status" value="1"/>
</dbReference>
<dbReference type="SUPFAM" id="SSF47336">
    <property type="entry name" value="ACP-like"/>
    <property type="match status" value="1"/>
</dbReference>
<dbReference type="SMART" id="SM00822">
    <property type="entry name" value="PKS_KR"/>
    <property type="match status" value="1"/>
</dbReference>
<evidence type="ECO:0000256" key="2">
    <source>
        <dbReference type="ARBA" id="ARBA00022553"/>
    </source>
</evidence>
<dbReference type="Pfam" id="PF00698">
    <property type="entry name" value="Acyl_transf_1"/>
    <property type="match status" value="1"/>
</dbReference>
<protein>
    <recommendedName>
        <fullName evidence="9">SDR family NAD(P)-dependent oxidoreductase</fullName>
    </recommendedName>
</protein>
<dbReference type="EMBL" id="BAAARW010000006">
    <property type="protein sequence ID" value="GAA2410471.1"/>
    <property type="molecule type" value="Genomic_DNA"/>
</dbReference>
<evidence type="ECO:0000256" key="1">
    <source>
        <dbReference type="ARBA" id="ARBA00022450"/>
    </source>
</evidence>
<sequence>MSGTDIAVVGVACRFPGAPDLAAYWRLIASGREGVSRLSAEELRSAGASEERVADPRLVGAGGIVEDGEDFDAAFFGYPAREAALMDPQQRMFLEAAWHALEDSGHAPALFPGRIGIYGGQTVSTHRPVGLDDFLGDVGASLLSANDKDFLTTRVSYKLGLTGPSMNVQATCATSLVAVHLAAQALLTYECDMSLAGGVSWSRSRRLGYLHQPGSTLSADGHVRPFDRDASGFVPADGVGIVVLRRLADALEDGDRIYAVVKGSAVNNDGGDKPSYAAPSAAGQERVIRDALAVAGVDPGTLGYVEAHGTATAIGDVVEFSALSRVYGGRCPLGSVKANIGHADSAAGVAGFIKAAMMLHHGFRPPCPNFGVPNPDLSFREGALRPPLTEGEPWPSGAQPRRAAVSAFGVGGTNAHVILQEAPPPTPSDIARPWQLLALSARNADALDAVAGSCAAFLEEDTGVNLADVAWTTAGLHRFERRFAGVFHDGADAVRALRAFTAAGGEKGHDPDATVFMFPGGDAREAGMGRDLYEWSAVFRDSVEECLRHAASPEVRDALLLPHAEDEAADPRHGLPALFIAEVALGRLLISLGIRPDAVLGHDLGEYTAAHFARVLSLPDAMKVVTGFAHVRHGGAAATLRRLLSGIPLAEPAMVLVSDGEPTDPQYWVRHAEPVARTAESLTWKLDRVLGTGHPALIETGPGTALTTLAQEHGLATRAAALVSAADRPTIGRDGRTMLLEAVGPLWAAGLDVDLPALHADERRVRVPFAKYPFARTPMPSAGADRRSSGRPADWLYGVGWRRSMDIAVHDPEAVVAGRRWAVLSDGSPLARQIIEVLRSRGAEPVVATPGEEFRRLSPTSCTFAPARPEQYARFLDLTGDAENVRIVDLWSSLEPEEEASALDSVIGLARAAHPRTGRLEVWVVTRGAYRITGGESPAPCSAGAHAAAQTLVLETPHVTVRCVDLDPGAATAAELLTEFARPDAEDIVGYRAGRRWVREFRPLAADRLPAAPLRDAGTYLITGGLGGVGLAIARHLARSHRARLVLLGRGAGRPEDPAVLEEMHRAGGEVLVRGVDVADGAALKDVLRETRQRFGAVDGVVHAAGVIGAGSLRSLDREEVAASFRAKAAGTRALIDALSALGETPDFLALFSSLAALSGAPGQGCYAAANACLDSFAGRAPFPVLSINWDRWRGLGMTGADRTGRTSITPGMESDDALKAFELALSALPLEHVAVATAPPGGLFQLMSGRRRVPDEDGPPAPSAMTARPDLPTSYQAPRTELETRVTAVWETVLGIEGIGVHDDFFDLGGHSIIALDIVQHCEESFGTEVPVQTLFTDPTVAAFTRALAEEGASERGGRWS</sequence>
<dbReference type="CDD" id="cd00833">
    <property type="entry name" value="PKS"/>
    <property type="match status" value="1"/>
</dbReference>
<accession>A0ABN3IRH9</accession>
<evidence type="ECO:0008006" key="9">
    <source>
        <dbReference type="Google" id="ProtNLM"/>
    </source>
</evidence>
<keyword evidence="2" id="KW-0597">Phosphoprotein</keyword>
<dbReference type="SMART" id="SM00823">
    <property type="entry name" value="PKS_PP"/>
    <property type="match status" value="1"/>
</dbReference>
<evidence type="ECO:0000259" key="6">
    <source>
        <dbReference type="PROSITE" id="PS52004"/>
    </source>
</evidence>
<feature type="domain" description="Ketosynthase family 3 (KS3)" evidence="6">
    <location>
        <begin position="3"/>
        <end position="421"/>
    </location>
</feature>
<dbReference type="Gene3D" id="3.30.70.3290">
    <property type="match status" value="2"/>
</dbReference>
<dbReference type="InterPro" id="IPR014043">
    <property type="entry name" value="Acyl_transferase_dom"/>
</dbReference>
<keyword evidence="1" id="KW-0596">Phosphopantetheine</keyword>
<evidence type="ECO:0000256" key="4">
    <source>
        <dbReference type="SAM" id="MobiDB-lite"/>
    </source>
</evidence>
<dbReference type="InterPro" id="IPR016039">
    <property type="entry name" value="Thiolase-like"/>
</dbReference>
<dbReference type="CDD" id="cd08953">
    <property type="entry name" value="KR_2_SDR_x"/>
    <property type="match status" value="1"/>
</dbReference>
<evidence type="ECO:0000313" key="7">
    <source>
        <dbReference type="EMBL" id="GAA2410471.1"/>
    </source>
</evidence>
<reference evidence="7 8" key="1">
    <citation type="journal article" date="2019" name="Int. J. Syst. Evol. Microbiol.">
        <title>The Global Catalogue of Microorganisms (GCM) 10K type strain sequencing project: providing services to taxonomists for standard genome sequencing and annotation.</title>
        <authorList>
            <consortium name="The Broad Institute Genomics Platform"/>
            <consortium name="The Broad Institute Genome Sequencing Center for Infectious Disease"/>
            <person name="Wu L."/>
            <person name="Ma J."/>
        </authorList>
    </citation>
    <scope>NUCLEOTIDE SEQUENCE [LARGE SCALE GENOMIC DNA]</scope>
    <source>
        <strain evidence="7 8">JCM 3325</strain>
    </source>
</reference>
<dbReference type="InterPro" id="IPR057326">
    <property type="entry name" value="KR_dom"/>
</dbReference>
<dbReference type="SUPFAM" id="SSF53901">
    <property type="entry name" value="Thiolase-like"/>
    <property type="match status" value="1"/>
</dbReference>
<dbReference type="InterPro" id="IPR003560">
    <property type="entry name" value="DHB_DH"/>
</dbReference>
<gene>
    <name evidence="7" type="ORF">GCM10010191_19200</name>
</gene>
<organism evidence="7 8">
    <name type="scientific">Actinomadura vinacea</name>
    <dbReference type="NCBI Taxonomy" id="115336"/>
    <lineage>
        <taxon>Bacteria</taxon>
        <taxon>Bacillati</taxon>
        <taxon>Actinomycetota</taxon>
        <taxon>Actinomycetes</taxon>
        <taxon>Streptosporangiales</taxon>
        <taxon>Thermomonosporaceae</taxon>
        <taxon>Actinomadura</taxon>
    </lineage>
</organism>
<dbReference type="InterPro" id="IPR020806">
    <property type="entry name" value="PKS_PP-bd"/>
</dbReference>
<comment type="caution">
    <text evidence="7">The sequence shown here is derived from an EMBL/GenBank/DDBJ whole genome shotgun (WGS) entry which is preliminary data.</text>
</comment>
<dbReference type="InterPro" id="IPR014030">
    <property type="entry name" value="Ketoacyl_synth_N"/>
</dbReference>
<dbReference type="SUPFAM" id="SSF51735">
    <property type="entry name" value="NAD(P)-binding Rossmann-fold domains"/>
    <property type="match status" value="2"/>
</dbReference>
<dbReference type="PROSITE" id="PS50075">
    <property type="entry name" value="CARRIER"/>
    <property type="match status" value="1"/>
</dbReference>
<dbReference type="PANTHER" id="PTHR43775:SF37">
    <property type="entry name" value="SI:DKEY-61P9.11"/>
    <property type="match status" value="1"/>
</dbReference>
<dbReference type="PROSITE" id="PS52004">
    <property type="entry name" value="KS3_2"/>
    <property type="match status" value="1"/>
</dbReference>
<dbReference type="SMART" id="SM00827">
    <property type="entry name" value="PKS_AT"/>
    <property type="match status" value="1"/>
</dbReference>
<dbReference type="Pfam" id="PF00109">
    <property type="entry name" value="ketoacyl-synt"/>
    <property type="match status" value="1"/>
</dbReference>
<dbReference type="InterPro" id="IPR013968">
    <property type="entry name" value="PKS_KR"/>
</dbReference>
<dbReference type="InterPro" id="IPR001227">
    <property type="entry name" value="Ac_transferase_dom_sf"/>
</dbReference>
<dbReference type="RefSeq" id="WP_344588308.1">
    <property type="nucleotide sequence ID" value="NZ_BAAARW010000006.1"/>
</dbReference>
<keyword evidence="3" id="KW-0808">Transferase</keyword>
<dbReference type="Gene3D" id="3.40.366.10">
    <property type="entry name" value="Malonyl-Coenzyme A Acyl Carrier Protein, domain 2"/>
    <property type="match status" value="2"/>
</dbReference>
<evidence type="ECO:0000256" key="3">
    <source>
        <dbReference type="ARBA" id="ARBA00022679"/>
    </source>
</evidence>
<dbReference type="SUPFAM" id="SSF52151">
    <property type="entry name" value="FabD/lysophospholipase-like"/>
    <property type="match status" value="1"/>
</dbReference>
<dbReference type="InterPro" id="IPR020841">
    <property type="entry name" value="PKS_Beta-ketoAc_synthase_dom"/>
</dbReference>
<dbReference type="Proteomes" id="UP001501231">
    <property type="component" value="Unassembled WGS sequence"/>
</dbReference>
<dbReference type="Gene3D" id="3.40.47.10">
    <property type="match status" value="1"/>
</dbReference>
<keyword evidence="8" id="KW-1185">Reference proteome</keyword>
<dbReference type="Pfam" id="PF02801">
    <property type="entry name" value="Ketoacyl-synt_C"/>
    <property type="match status" value="1"/>
</dbReference>
<dbReference type="Gene3D" id="3.40.50.1820">
    <property type="entry name" value="alpha/beta hydrolase"/>
    <property type="match status" value="1"/>
</dbReference>
<dbReference type="Pfam" id="PF00550">
    <property type="entry name" value="PP-binding"/>
    <property type="match status" value="1"/>
</dbReference>